<gene>
    <name evidence="1" type="ORF">Trichorick_00210</name>
</gene>
<protein>
    <submittedName>
        <fullName evidence="1">Uncharacterized protein</fullName>
    </submittedName>
</protein>
<organism evidence="1 2">
    <name type="scientific">Candidatus Trichorickettsia mobilis</name>
    <dbReference type="NCBI Taxonomy" id="1346319"/>
    <lineage>
        <taxon>Bacteria</taxon>
        <taxon>Pseudomonadati</taxon>
        <taxon>Pseudomonadota</taxon>
        <taxon>Alphaproteobacteria</taxon>
        <taxon>Rickettsiales</taxon>
        <taxon>Rickettsiaceae</taxon>
        <taxon>Rickettsieae</taxon>
        <taxon>Candidatus Trichorickettsia</taxon>
    </lineage>
</organism>
<dbReference type="Proteomes" id="UP001326613">
    <property type="component" value="Chromosome"/>
</dbReference>
<proteinExistence type="predicted"/>
<name>A0ABZ0UTN6_9RICK</name>
<evidence type="ECO:0000313" key="1">
    <source>
        <dbReference type="EMBL" id="WPY00338.1"/>
    </source>
</evidence>
<evidence type="ECO:0000313" key="2">
    <source>
        <dbReference type="Proteomes" id="UP001326613"/>
    </source>
</evidence>
<dbReference type="EMBL" id="CP112932">
    <property type="protein sequence ID" value="WPY00338.1"/>
    <property type="molecule type" value="Genomic_DNA"/>
</dbReference>
<keyword evidence="2" id="KW-1185">Reference proteome</keyword>
<accession>A0ABZ0UTN6</accession>
<sequence>MLLTQNELIYSINFVCSRYDVDVHGQELDLMKCRAWALVNCASIDVHYTPNIMALSFQIHKILF</sequence>
<reference evidence="1 2" key="1">
    <citation type="submission" date="2022-10" db="EMBL/GenBank/DDBJ databases">
        <title>Host association and intracellularity evolved multiple times independently in the Rickettsiales.</title>
        <authorList>
            <person name="Castelli M."/>
            <person name="Nardi T."/>
            <person name="Gammuto L."/>
            <person name="Bellinzona G."/>
            <person name="Sabaneyeva E."/>
            <person name="Potekhin A."/>
            <person name="Serra V."/>
            <person name="Petroni G."/>
            <person name="Sassera D."/>
        </authorList>
    </citation>
    <scope>NUCLEOTIDE SEQUENCE [LARGE SCALE GENOMIC DNA]</scope>
    <source>
        <strain evidence="1 2">Kr 154-4</strain>
    </source>
</reference>